<reference evidence="4" key="1">
    <citation type="journal article" date="2019" name="Int. J. Syst. Evol. Microbiol.">
        <title>The Global Catalogue of Microorganisms (GCM) 10K type strain sequencing project: providing services to taxonomists for standard genome sequencing and annotation.</title>
        <authorList>
            <consortium name="The Broad Institute Genomics Platform"/>
            <consortium name="The Broad Institute Genome Sequencing Center for Infectious Disease"/>
            <person name="Wu L."/>
            <person name="Ma J."/>
        </authorList>
    </citation>
    <scope>NUCLEOTIDE SEQUENCE [LARGE SCALE GENOMIC DNA]</scope>
    <source>
        <strain evidence="4">CGMCC 4.7357</strain>
    </source>
</reference>
<evidence type="ECO:0000313" key="3">
    <source>
        <dbReference type="EMBL" id="MFC4666886.1"/>
    </source>
</evidence>
<dbReference type="InterPro" id="IPR006221">
    <property type="entry name" value="TrpG/PapA_dom"/>
</dbReference>
<keyword evidence="1" id="KW-0315">Glutamine amidotransferase</keyword>
<feature type="domain" description="Glutamine amidotransferase" evidence="2">
    <location>
        <begin position="6"/>
        <end position="190"/>
    </location>
</feature>
<name>A0ABV9KB54_9PORP</name>
<dbReference type="CDD" id="cd01743">
    <property type="entry name" value="GATase1_Anthranilate_Synthase"/>
    <property type="match status" value="1"/>
</dbReference>
<evidence type="ECO:0000313" key="4">
    <source>
        <dbReference type="Proteomes" id="UP001596020"/>
    </source>
</evidence>
<comment type="caution">
    <text evidence="3">The sequence shown here is derived from an EMBL/GenBank/DDBJ whole genome shotgun (WGS) entry which is preliminary data.</text>
</comment>
<dbReference type="InterPro" id="IPR017926">
    <property type="entry name" value="GATASE"/>
</dbReference>
<keyword evidence="4" id="KW-1185">Reference proteome</keyword>
<gene>
    <name evidence="3" type="ORF">ACFO3G_09800</name>
</gene>
<proteinExistence type="predicted"/>
<dbReference type="InterPro" id="IPR029062">
    <property type="entry name" value="Class_I_gatase-like"/>
</dbReference>
<sequence length="197" mass="22112">MKNILFIDNHDSFVYNIVELCREVLDYPLEIVSVDDVHMLMSQLHEYAGIIISPGPGLPQDRPILKEVIRASANDKCPIPLLGVCLGHQAIAQYFGAELYHLDAPKHGHLSHLEIMPSRFLKDVSAEDCIGRYHSWAVSQNHFPKDLCITALSADDWVIMAFEHCSLPIVGVQFHPESIISTCGKKIVLNWSKSLNN</sequence>
<dbReference type="PRINTS" id="PR00096">
    <property type="entry name" value="GATASE"/>
</dbReference>
<dbReference type="Gene3D" id="3.40.50.880">
    <property type="match status" value="1"/>
</dbReference>
<dbReference type="InterPro" id="IPR050472">
    <property type="entry name" value="Anth_synth/Amidotransfase"/>
</dbReference>
<dbReference type="NCBIfam" id="TIGR00566">
    <property type="entry name" value="trpG_papA"/>
    <property type="match status" value="1"/>
</dbReference>
<organism evidence="3 4">
    <name type="scientific">Falsiporphyromonas endometrii</name>
    <dbReference type="NCBI Taxonomy" id="1387297"/>
    <lineage>
        <taxon>Bacteria</taxon>
        <taxon>Pseudomonadati</taxon>
        <taxon>Bacteroidota</taxon>
        <taxon>Bacteroidia</taxon>
        <taxon>Bacteroidales</taxon>
        <taxon>Porphyromonadaceae</taxon>
        <taxon>Falsiporphyromonas</taxon>
    </lineage>
</organism>
<evidence type="ECO:0000256" key="1">
    <source>
        <dbReference type="ARBA" id="ARBA00022962"/>
    </source>
</evidence>
<dbReference type="PRINTS" id="PR00097">
    <property type="entry name" value="ANTSNTHASEII"/>
</dbReference>
<dbReference type="Pfam" id="PF00117">
    <property type="entry name" value="GATase"/>
    <property type="match status" value="1"/>
</dbReference>
<dbReference type="PANTHER" id="PTHR43418:SF4">
    <property type="entry name" value="MULTIFUNCTIONAL TRYPTOPHAN BIOSYNTHESIS PROTEIN"/>
    <property type="match status" value="1"/>
</dbReference>
<dbReference type="PRINTS" id="PR00099">
    <property type="entry name" value="CPSGATASE"/>
</dbReference>
<dbReference type="Proteomes" id="UP001596020">
    <property type="component" value="Unassembled WGS sequence"/>
</dbReference>
<dbReference type="SUPFAM" id="SSF52317">
    <property type="entry name" value="Class I glutamine amidotransferase-like"/>
    <property type="match status" value="1"/>
</dbReference>
<dbReference type="EMBL" id="JBHSGO010000217">
    <property type="protein sequence ID" value="MFC4666886.1"/>
    <property type="molecule type" value="Genomic_DNA"/>
</dbReference>
<dbReference type="PANTHER" id="PTHR43418">
    <property type="entry name" value="MULTIFUNCTIONAL TRYPTOPHAN BIOSYNTHESIS PROTEIN-RELATED"/>
    <property type="match status" value="1"/>
</dbReference>
<dbReference type="PROSITE" id="PS51273">
    <property type="entry name" value="GATASE_TYPE_1"/>
    <property type="match status" value="1"/>
</dbReference>
<dbReference type="RefSeq" id="WP_380080398.1">
    <property type="nucleotide sequence ID" value="NZ_JBHSGO010000217.1"/>
</dbReference>
<accession>A0ABV9KB54</accession>
<protein>
    <submittedName>
        <fullName evidence="3">Anthranilate synthase component II</fullName>
    </submittedName>
</protein>
<evidence type="ECO:0000259" key="2">
    <source>
        <dbReference type="Pfam" id="PF00117"/>
    </source>
</evidence>